<dbReference type="PRINTS" id="PR00344">
    <property type="entry name" value="BCTRLSENSOR"/>
</dbReference>
<keyword evidence="5" id="KW-0812">Transmembrane</keyword>
<dbReference type="SMART" id="SM00388">
    <property type="entry name" value="HisKA"/>
    <property type="match status" value="1"/>
</dbReference>
<reference evidence="8 9" key="1">
    <citation type="submission" date="2017-03" db="EMBL/GenBank/DDBJ databases">
        <title>Genome analysis of strain PAMC 26510.</title>
        <authorList>
            <person name="Oh H.-M."/>
            <person name="Yang J.-A."/>
        </authorList>
    </citation>
    <scope>NUCLEOTIDE SEQUENCE [LARGE SCALE GENOMIC DNA]</scope>
    <source>
        <strain evidence="8 9">PAMC 26510</strain>
    </source>
</reference>
<evidence type="ECO:0000259" key="6">
    <source>
        <dbReference type="PROSITE" id="PS50109"/>
    </source>
</evidence>
<feature type="domain" description="Histidine kinase" evidence="6">
    <location>
        <begin position="327"/>
        <end position="544"/>
    </location>
</feature>
<dbReference type="SUPFAM" id="SSF52172">
    <property type="entry name" value="CheY-like"/>
    <property type="match status" value="1"/>
</dbReference>
<dbReference type="EMBL" id="NBTY01000129">
    <property type="protein sequence ID" value="OTP71069.1"/>
    <property type="molecule type" value="Genomic_DNA"/>
</dbReference>
<feature type="transmembrane region" description="Helical" evidence="5">
    <location>
        <begin position="133"/>
        <end position="154"/>
    </location>
</feature>
<feature type="transmembrane region" description="Helical" evidence="5">
    <location>
        <begin position="104"/>
        <end position="121"/>
    </location>
</feature>
<evidence type="ECO:0000256" key="2">
    <source>
        <dbReference type="ARBA" id="ARBA00012438"/>
    </source>
</evidence>
<dbReference type="PROSITE" id="PS50110">
    <property type="entry name" value="RESPONSE_REGULATORY"/>
    <property type="match status" value="1"/>
</dbReference>
<sequence>MMTRSAQVLAALTLLVVSAVFIGYVTHSALLITFAPSLQGMSLLTALGIGCAALAFFVQRRAALVAGWAALLAAIAALASHAAFGRDVISPNLAHAVFGLPPGQSGRTSIATAIAIALVGLAQNQRLLRRHLLADMLASAALLLSGTALLGYAYGIRDPHGVRDLYALFLFNTMAVHTAAALFALGLATVFAQADHGWARMIASSRTGGAATRHQLAFTLLPPVVGGALLEAMHSGRLGTAVAMALLVMITIAPLIALILHDGKTLDTLDLERELSDRLKQQTADSLTARLAEQAAALNHESAERAKAESAMYGAQRLEAVGQLTGGIAHDFNNLLMAVSGNLHLARSRLGAEHPARTYVDNAVVATQRGTKLTAQLLAFSRTQRLDMRPVELDAVVQDARGLLDHAFGPTVAIDIELLAPGAWIRADADQLHLAILNLALNARDAMPAGGTFSILTLDNTSPRHDPGDAGFAMIRVSDSGVGMTPEVIERAIDPFFTTKERGRGTGLGLAQVYGVVKQCGGDLRIRSAPGGGTTIDLLLPLTAERATAGPRTLEPGAPPVLATSRPGPLLVIDDDDHVRIALAEMFRSAGYDVTEAENGADGLRVLDEIKPVLAVIDFIMPGLNGVQVARLARLKQPSLPIIFVSGYADTLALDEIGNAIILRKPVGPEALLNAVDNALRAA</sequence>
<gene>
    <name evidence="8" type="ORF">PAMC26510_23980</name>
</gene>
<organism evidence="8 9">
    <name type="scientific">Caballeronia sordidicola</name>
    <name type="common">Burkholderia sordidicola</name>
    <dbReference type="NCBI Taxonomy" id="196367"/>
    <lineage>
        <taxon>Bacteria</taxon>
        <taxon>Pseudomonadati</taxon>
        <taxon>Pseudomonadota</taxon>
        <taxon>Betaproteobacteria</taxon>
        <taxon>Burkholderiales</taxon>
        <taxon>Burkholderiaceae</taxon>
        <taxon>Caballeronia</taxon>
    </lineage>
</organism>
<dbReference type="PANTHER" id="PTHR43065:SF49">
    <property type="entry name" value="HISTIDINE KINASE"/>
    <property type="match status" value="1"/>
</dbReference>
<keyword evidence="3 4" id="KW-0597">Phosphoprotein</keyword>
<proteinExistence type="predicted"/>
<comment type="caution">
    <text evidence="8">The sequence shown here is derived from an EMBL/GenBank/DDBJ whole genome shotgun (WGS) entry which is preliminary data.</text>
</comment>
<evidence type="ECO:0000256" key="4">
    <source>
        <dbReference type="PROSITE-ProRule" id="PRU00169"/>
    </source>
</evidence>
<name>A0A242MID1_CABSO</name>
<feature type="transmembrane region" description="Helical" evidence="5">
    <location>
        <begin position="65"/>
        <end position="84"/>
    </location>
</feature>
<dbReference type="InterPro" id="IPR036097">
    <property type="entry name" value="HisK_dim/P_sf"/>
</dbReference>
<dbReference type="SUPFAM" id="SSF55874">
    <property type="entry name" value="ATPase domain of HSP90 chaperone/DNA topoisomerase II/histidine kinase"/>
    <property type="match status" value="1"/>
</dbReference>
<evidence type="ECO:0000256" key="5">
    <source>
        <dbReference type="SAM" id="Phobius"/>
    </source>
</evidence>
<dbReference type="InterPro" id="IPR011006">
    <property type="entry name" value="CheY-like_superfamily"/>
</dbReference>
<dbReference type="SMART" id="SM00387">
    <property type="entry name" value="HATPase_c"/>
    <property type="match status" value="1"/>
</dbReference>
<dbReference type="CDD" id="cd00156">
    <property type="entry name" value="REC"/>
    <property type="match status" value="1"/>
</dbReference>
<dbReference type="GO" id="GO:0000155">
    <property type="term" value="F:phosphorelay sensor kinase activity"/>
    <property type="evidence" value="ECO:0007669"/>
    <property type="project" value="InterPro"/>
</dbReference>
<dbReference type="InterPro" id="IPR005467">
    <property type="entry name" value="His_kinase_dom"/>
</dbReference>
<dbReference type="CDD" id="cd00082">
    <property type="entry name" value="HisKA"/>
    <property type="match status" value="1"/>
</dbReference>
<dbReference type="InterPro" id="IPR001789">
    <property type="entry name" value="Sig_transdc_resp-reg_receiver"/>
</dbReference>
<feature type="modified residue" description="4-aspartylphosphate" evidence="4">
    <location>
        <position position="618"/>
    </location>
</feature>
<protein>
    <recommendedName>
        <fullName evidence="2">histidine kinase</fullName>
        <ecNumber evidence="2">2.7.13.3</ecNumber>
    </recommendedName>
</protein>
<dbReference type="InterPro" id="IPR036890">
    <property type="entry name" value="HATPase_C_sf"/>
</dbReference>
<dbReference type="Gene3D" id="3.40.50.2300">
    <property type="match status" value="1"/>
</dbReference>
<keyword evidence="8" id="KW-0418">Kinase</keyword>
<dbReference type="PROSITE" id="PS50109">
    <property type="entry name" value="HIS_KIN"/>
    <property type="match status" value="1"/>
</dbReference>
<dbReference type="Pfam" id="PF02518">
    <property type="entry name" value="HATPase_c"/>
    <property type="match status" value="1"/>
</dbReference>
<accession>A0A242MID1</accession>
<evidence type="ECO:0000313" key="9">
    <source>
        <dbReference type="Proteomes" id="UP000194546"/>
    </source>
</evidence>
<dbReference type="Pfam" id="PF00072">
    <property type="entry name" value="Response_reg"/>
    <property type="match status" value="1"/>
</dbReference>
<feature type="transmembrane region" description="Helical" evidence="5">
    <location>
        <begin position="166"/>
        <end position="192"/>
    </location>
</feature>
<dbReference type="SUPFAM" id="SSF47384">
    <property type="entry name" value="Homodimeric domain of signal transducing histidine kinase"/>
    <property type="match status" value="1"/>
</dbReference>
<evidence type="ECO:0000256" key="1">
    <source>
        <dbReference type="ARBA" id="ARBA00000085"/>
    </source>
</evidence>
<keyword evidence="8" id="KW-0808">Transferase</keyword>
<feature type="domain" description="Response regulatory" evidence="7">
    <location>
        <begin position="569"/>
        <end position="680"/>
    </location>
</feature>
<evidence type="ECO:0000259" key="7">
    <source>
        <dbReference type="PROSITE" id="PS50110"/>
    </source>
</evidence>
<dbReference type="EC" id="2.7.13.3" evidence="2"/>
<dbReference type="InterPro" id="IPR003661">
    <property type="entry name" value="HisK_dim/P_dom"/>
</dbReference>
<evidence type="ECO:0000256" key="3">
    <source>
        <dbReference type="ARBA" id="ARBA00022553"/>
    </source>
</evidence>
<feature type="transmembrane region" description="Helical" evidence="5">
    <location>
        <begin position="238"/>
        <end position="260"/>
    </location>
</feature>
<dbReference type="Gene3D" id="3.30.565.10">
    <property type="entry name" value="Histidine kinase-like ATPase, C-terminal domain"/>
    <property type="match status" value="1"/>
</dbReference>
<keyword evidence="5" id="KW-1133">Transmembrane helix</keyword>
<dbReference type="AlphaFoldDB" id="A0A242MID1"/>
<evidence type="ECO:0000313" key="8">
    <source>
        <dbReference type="EMBL" id="OTP71069.1"/>
    </source>
</evidence>
<dbReference type="RefSeq" id="WP_086382568.1">
    <property type="nucleotide sequence ID" value="NZ_NBTY01000129.1"/>
</dbReference>
<keyword evidence="5" id="KW-0472">Membrane</keyword>
<comment type="catalytic activity">
    <reaction evidence="1">
        <text>ATP + protein L-histidine = ADP + protein N-phospho-L-histidine.</text>
        <dbReference type="EC" id="2.7.13.3"/>
    </reaction>
</comment>
<dbReference type="InterPro" id="IPR003594">
    <property type="entry name" value="HATPase_dom"/>
</dbReference>
<feature type="transmembrane region" description="Helical" evidence="5">
    <location>
        <begin position="38"/>
        <end position="58"/>
    </location>
</feature>
<dbReference type="PANTHER" id="PTHR43065">
    <property type="entry name" value="SENSOR HISTIDINE KINASE"/>
    <property type="match status" value="1"/>
</dbReference>
<dbReference type="InterPro" id="IPR004358">
    <property type="entry name" value="Sig_transdc_His_kin-like_C"/>
</dbReference>
<dbReference type="SMART" id="SM00448">
    <property type="entry name" value="REC"/>
    <property type="match status" value="1"/>
</dbReference>
<dbReference type="Proteomes" id="UP000194546">
    <property type="component" value="Unassembled WGS sequence"/>
</dbReference>
<dbReference type="Gene3D" id="1.10.287.130">
    <property type="match status" value="1"/>
</dbReference>
<dbReference type="Pfam" id="PF00512">
    <property type="entry name" value="HisKA"/>
    <property type="match status" value="1"/>
</dbReference>